<dbReference type="CDD" id="cd09391">
    <property type="entry name" value="LIM1_Lrg1p_like"/>
    <property type="match status" value="1"/>
</dbReference>
<feature type="domain" description="Rho-GAP" evidence="9">
    <location>
        <begin position="890"/>
        <end position="1089"/>
    </location>
</feature>
<dbReference type="InParanoid" id="G4T7U5"/>
<name>G4T7U5_SERID</name>
<evidence type="ECO:0000256" key="2">
    <source>
        <dbReference type="ARBA" id="ARBA00022723"/>
    </source>
</evidence>
<evidence type="ECO:0000256" key="3">
    <source>
        <dbReference type="ARBA" id="ARBA00022737"/>
    </source>
</evidence>
<comment type="subcellular location">
    <subcellularLocation>
        <location evidence="1">Nucleus</location>
    </subcellularLocation>
</comment>
<dbReference type="SUPFAM" id="SSF48350">
    <property type="entry name" value="GTPase activation domain, GAP"/>
    <property type="match status" value="1"/>
</dbReference>
<dbReference type="GO" id="GO:0005634">
    <property type="term" value="C:nucleus"/>
    <property type="evidence" value="ECO:0007669"/>
    <property type="project" value="UniProtKB-SubCell"/>
</dbReference>
<evidence type="ECO:0000313" key="11">
    <source>
        <dbReference type="Proteomes" id="UP000007148"/>
    </source>
</evidence>
<dbReference type="PROSITE" id="PS00478">
    <property type="entry name" value="LIM_DOMAIN_1"/>
    <property type="match status" value="1"/>
</dbReference>
<feature type="compositionally biased region" description="Basic and acidic residues" evidence="7">
    <location>
        <begin position="1151"/>
        <end position="1189"/>
    </location>
</feature>
<keyword evidence="11" id="KW-1185">Reference proteome</keyword>
<dbReference type="Gene3D" id="1.10.555.10">
    <property type="entry name" value="Rho GTPase activation protein"/>
    <property type="match status" value="1"/>
</dbReference>
<dbReference type="PROSITE" id="PS50023">
    <property type="entry name" value="LIM_DOMAIN_2"/>
    <property type="match status" value="1"/>
</dbReference>
<comment type="caution">
    <text evidence="10">The sequence shown here is derived from an EMBL/GenBank/DDBJ whole genome shotgun (WGS) entry which is preliminary data.</text>
</comment>
<keyword evidence="2 6" id="KW-0479">Metal-binding</keyword>
<dbReference type="GO" id="GO:0030036">
    <property type="term" value="P:actin cytoskeleton organization"/>
    <property type="evidence" value="ECO:0007669"/>
    <property type="project" value="TreeGrafter"/>
</dbReference>
<dbReference type="HOGENOM" id="CLU_001321_0_0_1"/>
<dbReference type="FunCoup" id="G4T7U5">
    <property type="interactions" value="183"/>
</dbReference>
<dbReference type="GO" id="GO:0046872">
    <property type="term" value="F:metal ion binding"/>
    <property type="evidence" value="ECO:0007669"/>
    <property type="project" value="UniProtKB-KW"/>
</dbReference>
<organism evidence="10 11">
    <name type="scientific">Serendipita indica (strain DSM 11827)</name>
    <name type="common">Root endophyte fungus</name>
    <name type="synonym">Piriformospora indica</name>
    <dbReference type="NCBI Taxonomy" id="1109443"/>
    <lineage>
        <taxon>Eukaryota</taxon>
        <taxon>Fungi</taxon>
        <taxon>Dikarya</taxon>
        <taxon>Basidiomycota</taxon>
        <taxon>Agaricomycotina</taxon>
        <taxon>Agaricomycetes</taxon>
        <taxon>Sebacinales</taxon>
        <taxon>Serendipitaceae</taxon>
        <taxon>Serendipita</taxon>
    </lineage>
</organism>
<evidence type="ECO:0000256" key="5">
    <source>
        <dbReference type="ARBA" id="ARBA00023242"/>
    </source>
</evidence>
<evidence type="ECO:0000256" key="4">
    <source>
        <dbReference type="ARBA" id="ARBA00022833"/>
    </source>
</evidence>
<dbReference type="GO" id="GO:0007165">
    <property type="term" value="P:signal transduction"/>
    <property type="evidence" value="ECO:0007669"/>
    <property type="project" value="InterPro"/>
</dbReference>
<protein>
    <submittedName>
        <fullName evidence="10">Related to GTPase-activating protein of the rho/rac family (LRG1 protein)</fullName>
    </submittedName>
</protein>
<feature type="region of interest" description="Disordered" evidence="7">
    <location>
        <begin position="1229"/>
        <end position="1263"/>
    </location>
</feature>
<dbReference type="eggNOG" id="KOG1703">
    <property type="taxonomic scope" value="Eukaryota"/>
</dbReference>
<dbReference type="AlphaFoldDB" id="G4T7U5"/>
<dbReference type="InterPro" id="IPR008936">
    <property type="entry name" value="Rho_GTPase_activation_prot"/>
</dbReference>
<evidence type="ECO:0000256" key="6">
    <source>
        <dbReference type="PROSITE-ProRule" id="PRU00125"/>
    </source>
</evidence>
<dbReference type="SMART" id="SM00324">
    <property type="entry name" value="RhoGAP"/>
    <property type="match status" value="1"/>
</dbReference>
<dbReference type="OrthoDB" id="20689at2759"/>
<keyword evidence="5" id="KW-0539">Nucleus</keyword>
<feature type="region of interest" description="Disordered" evidence="7">
    <location>
        <begin position="1127"/>
        <end position="1217"/>
    </location>
</feature>
<dbReference type="InterPro" id="IPR001781">
    <property type="entry name" value="Znf_LIM"/>
</dbReference>
<dbReference type="Pfam" id="PF00620">
    <property type="entry name" value="RhoGAP"/>
    <property type="match status" value="1"/>
</dbReference>
<dbReference type="Gene3D" id="2.10.110.10">
    <property type="entry name" value="Cysteine Rich Protein"/>
    <property type="match status" value="2"/>
</dbReference>
<dbReference type="GO" id="GO:0005737">
    <property type="term" value="C:cytoplasm"/>
    <property type="evidence" value="ECO:0007669"/>
    <property type="project" value="TreeGrafter"/>
</dbReference>
<feature type="compositionally biased region" description="Polar residues" evidence="7">
    <location>
        <begin position="1127"/>
        <end position="1136"/>
    </location>
</feature>
<feature type="domain" description="LIM zinc-binding" evidence="8">
    <location>
        <begin position="28"/>
        <end position="91"/>
    </location>
</feature>
<sequence length="1263" mass="139871">MASTSKARQTSDAPVELPGEQAPAVPALNCESCGQIVTSQYVRALGAIYHVDCFRCKDCNEIVTAKFFPYSLSESKQVPLCEVDYFRRLDLLCAKCGQALRGSYITTSGKASSTTRIRNSHLTASNADKNYYEHRDADGLNIYCHYHYSTRCAQKCASCQAAILRQFVEVNRSSRDEAYHLPCHLIQKFWNVKISTPLPAITDGKPHWVHEEAVYTPATLKDAQNDMNELVNRIWAVLSAYEESSAACISDLLKAVSNVIYLEAIRSAERFVFHVEVLFAALDDLDFHFEALGSSKGIAHVRESRVLCRKTVDLFTQLSHAQRDVSRQGLTQDLLGLITGIAHYLKILLRIALLGALRLMREYGDKQAIKAFLDQLHRLMEENGDPLATRNIQDDTQGKEGDQKVVLFDVQLNGKRLKGARSREGVAFGFKSLDPAVTGSSPYAQEYYDVQHGTNLSADFVPPSDLCVKCNNTIESNCVRLGTFTRWHVHCLECKTCGRAAGPRPPPKSDSKQSAKSSVTTDVERDEDSNDETEVTRRETKARLQERIQSESVAEAFAFEPEFEPSSDGQVSQSTGIPRTVYCPNHRTGDSHLGFQTVSRLEQYSYLLNVALLRLYSILKRRGAIQPPTGPLRRRMSSPRESVELARLKTISLDRKSTSVKTPRRLTIVESPIGKVAHTDEVTSIIKGYPSSPKKSAKPSTPPSPQRRSKPSTPPSPQRSTPQNQDVEKETPQSPQPFVPLASIAETPTPSRPEFTRMNSQVVVMEEVPNQVEFPVRSASPIEEATDEDHESLRLTDIASLVEAEQARDRASSVLSGSSGTGAPYLSDLDPLDLVIVKHAALWLLNQSELKDKIDADDILEGIEISRKGKIWKQFFRGEKKPKKKGVFGVPLELLTERDGVETILGVSRSAVRIPSILDDLLSAMKQMDVSVEGIFRKNGNFRKMREVIETLDQGTEAVDFSQESPIQLAALLKKFFIDLPDPLLTHRLHSLFLSTLTVTDAAERARLLHLAATLLPKSHRSVMEVLFAFLRWVALFSNIDSAGSKMDIPNLSTVIAPSILCSKTHDPQSSFSAISVVTQMLEDQDAFNRVPEQCLSLLADRKEFTKCESSKDLLKKCAQHFRNQTGKTGAQTPINSPVAAHFTPGTLHSHKSEGSLDGRGRVSQDKKANRNSKSLERKDPRERRERSNTLRKPKPSHPGLPHAPFSLPSLNASSSRLGTETSLLGSLGSLTPGIKSEAPPTWKSSHVPSTMADSPPVSNGVL</sequence>
<evidence type="ECO:0000259" key="8">
    <source>
        <dbReference type="PROSITE" id="PS50023"/>
    </source>
</evidence>
<dbReference type="PROSITE" id="PS50238">
    <property type="entry name" value="RHOGAP"/>
    <property type="match status" value="1"/>
</dbReference>
<dbReference type="InterPro" id="IPR000198">
    <property type="entry name" value="RhoGAP_dom"/>
</dbReference>
<keyword evidence="6" id="KW-0440">LIM domain</keyword>
<dbReference type="SUPFAM" id="SSF57716">
    <property type="entry name" value="Glucocorticoid receptor-like (DNA-binding domain)"/>
    <property type="match status" value="1"/>
</dbReference>
<dbReference type="OMA" id="TSCANIH"/>
<dbReference type="PANTHER" id="PTHR24215">
    <property type="entry name" value="RHO-GTPASE-ACTIVATING PROTEIN LRG1"/>
    <property type="match status" value="1"/>
</dbReference>
<dbReference type="EMBL" id="CAFZ01000013">
    <property type="protein sequence ID" value="CCA67394.1"/>
    <property type="molecule type" value="Genomic_DNA"/>
</dbReference>
<accession>G4T7U5</accession>
<feature type="region of interest" description="Disordered" evidence="7">
    <location>
        <begin position="499"/>
        <end position="544"/>
    </location>
</feature>
<reference evidence="10 11" key="1">
    <citation type="journal article" date="2011" name="PLoS Pathog.">
        <title>Endophytic Life Strategies Decoded by Genome and Transcriptome Analyses of the Mutualistic Root Symbiont Piriformospora indica.</title>
        <authorList>
            <person name="Zuccaro A."/>
            <person name="Lahrmann U."/>
            <person name="Guldener U."/>
            <person name="Langen G."/>
            <person name="Pfiffi S."/>
            <person name="Biedenkopf D."/>
            <person name="Wong P."/>
            <person name="Samans B."/>
            <person name="Grimm C."/>
            <person name="Basiewicz M."/>
            <person name="Murat C."/>
            <person name="Martin F."/>
            <person name="Kogel K.H."/>
        </authorList>
    </citation>
    <scope>NUCLEOTIDE SEQUENCE [LARGE SCALE GENOMIC DNA]</scope>
    <source>
        <strain evidence="10 11">DSM 11827</strain>
    </source>
</reference>
<proteinExistence type="predicted"/>
<feature type="compositionally biased region" description="Polar residues" evidence="7">
    <location>
        <begin position="1243"/>
        <end position="1253"/>
    </location>
</feature>
<dbReference type="GO" id="GO:0030695">
    <property type="term" value="F:GTPase regulator activity"/>
    <property type="evidence" value="ECO:0007669"/>
    <property type="project" value="UniProtKB-ARBA"/>
</dbReference>
<keyword evidence="4 6" id="KW-0862">Zinc</keyword>
<dbReference type="eggNOG" id="KOG2710">
    <property type="taxonomic scope" value="Eukaryota"/>
</dbReference>
<dbReference type="STRING" id="1109443.G4T7U5"/>
<evidence type="ECO:0000256" key="7">
    <source>
        <dbReference type="SAM" id="MobiDB-lite"/>
    </source>
</evidence>
<evidence type="ECO:0000259" key="9">
    <source>
        <dbReference type="PROSITE" id="PS50238"/>
    </source>
</evidence>
<dbReference type="PANTHER" id="PTHR24215:SF10">
    <property type="entry name" value="RHO-GTPASE-ACTIVATING PROTEIN LRG1"/>
    <property type="match status" value="1"/>
</dbReference>
<feature type="compositionally biased region" description="Acidic residues" evidence="7">
    <location>
        <begin position="524"/>
        <end position="533"/>
    </location>
</feature>
<dbReference type="Pfam" id="PF00412">
    <property type="entry name" value="LIM"/>
    <property type="match status" value="1"/>
</dbReference>
<evidence type="ECO:0000313" key="10">
    <source>
        <dbReference type="EMBL" id="CCA67394.1"/>
    </source>
</evidence>
<keyword evidence="3" id="KW-0677">Repeat</keyword>
<dbReference type="Proteomes" id="UP000007148">
    <property type="component" value="Unassembled WGS sequence"/>
</dbReference>
<feature type="compositionally biased region" description="Basic and acidic residues" evidence="7">
    <location>
        <begin position="534"/>
        <end position="544"/>
    </location>
</feature>
<feature type="region of interest" description="Disordered" evidence="7">
    <location>
        <begin position="681"/>
        <end position="754"/>
    </location>
</feature>
<gene>
    <name evidence="10" type="ORF">PIIN_01225</name>
</gene>
<dbReference type="SMART" id="SM00132">
    <property type="entry name" value="LIM"/>
    <property type="match status" value="2"/>
</dbReference>
<evidence type="ECO:0000256" key="1">
    <source>
        <dbReference type="ARBA" id="ARBA00004123"/>
    </source>
</evidence>